<evidence type="ECO:0000313" key="2">
    <source>
        <dbReference type="Ensembl" id="ENSACIP00000003003.1"/>
    </source>
</evidence>
<dbReference type="PANTHER" id="PTHR14202">
    <property type="entry name" value="60 KDA RIBONUCLEOPROTEIN SSA/RO"/>
    <property type="match status" value="1"/>
</dbReference>
<dbReference type="InterPro" id="IPR056800">
    <property type="entry name" value="vWA_Ro60"/>
</dbReference>
<keyword evidence="3" id="KW-1185">Reference proteome</keyword>
<dbReference type="AlphaFoldDB" id="A0A3Q0QYD5"/>
<reference evidence="2" key="2">
    <citation type="submission" date="2025-09" db="UniProtKB">
        <authorList>
            <consortium name="Ensembl"/>
        </authorList>
    </citation>
    <scope>IDENTIFICATION</scope>
</reference>
<dbReference type="InterPro" id="IPR036465">
    <property type="entry name" value="vWFA_dom_sf"/>
</dbReference>
<feature type="domain" description="RNA-binding protein RO60 vWA" evidence="1">
    <location>
        <begin position="46"/>
        <end position="151"/>
    </location>
</feature>
<dbReference type="Proteomes" id="UP000261340">
    <property type="component" value="Unplaced"/>
</dbReference>
<evidence type="ECO:0000259" key="1">
    <source>
        <dbReference type="Pfam" id="PF25045"/>
    </source>
</evidence>
<proteinExistence type="predicted"/>
<evidence type="ECO:0000313" key="3">
    <source>
        <dbReference type="Proteomes" id="UP000261340"/>
    </source>
</evidence>
<dbReference type="Gene3D" id="3.40.50.410">
    <property type="entry name" value="von Willebrand factor, type A domain"/>
    <property type="match status" value="1"/>
</dbReference>
<protein>
    <submittedName>
        <fullName evidence="2">Ro60, Y RNA binding protein</fullName>
    </submittedName>
</protein>
<reference evidence="2" key="1">
    <citation type="submission" date="2025-08" db="UniProtKB">
        <authorList>
            <consortium name="Ensembl"/>
        </authorList>
    </citation>
    <scope>IDENTIFICATION</scope>
</reference>
<dbReference type="Pfam" id="PF25045">
    <property type="entry name" value="vWA_Ro60"/>
    <property type="match status" value="1"/>
</dbReference>
<dbReference type="GO" id="GO:0003723">
    <property type="term" value="F:RNA binding"/>
    <property type="evidence" value="ECO:0007669"/>
    <property type="project" value="InterPro"/>
</dbReference>
<dbReference type="GO" id="GO:1990904">
    <property type="term" value="C:ribonucleoprotein complex"/>
    <property type="evidence" value="ECO:0007669"/>
    <property type="project" value="TreeGrafter"/>
</dbReference>
<dbReference type="SUPFAM" id="SSF53300">
    <property type="entry name" value="vWA-like"/>
    <property type="match status" value="1"/>
</dbReference>
<sequence length="155" mass="16811">MPLHLEAHKHILQRSTFSVSDSSILKAMDSALYKSFMNVEPVGKCVVVAVDVSTSLTSIVPGTLVSTAAEAAAVTMILARTEADAHVLVYSEGTVVPFSVSLQSKGIDCTLPITWATENLKAVDVCIIVTYNPLWMHTASPVEFLKKHQEPIQSW</sequence>
<dbReference type="InterPro" id="IPR040322">
    <property type="entry name" value="TROVE2"/>
</dbReference>
<dbReference type="GeneTree" id="ENSGT00390000006200"/>
<organism evidence="2 3">
    <name type="scientific">Amphilophus citrinellus</name>
    <name type="common">Midas cichlid</name>
    <name type="synonym">Cichlasoma citrinellum</name>
    <dbReference type="NCBI Taxonomy" id="61819"/>
    <lineage>
        <taxon>Eukaryota</taxon>
        <taxon>Metazoa</taxon>
        <taxon>Chordata</taxon>
        <taxon>Craniata</taxon>
        <taxon>Vertebrata</taxon>
        <taxon>Euteleostomi</taxon>
        <taxon>Actinopterygii</taxon>
        <taxon>Neopterygii</taxon>
        <taxon>Teleostei</taxon>
        <taxon>Neoteleostei</taxon>
        <taxon>Acanthomorphata</taxon>
        <taxon>Ovalentaria</taxon>
        <taxon>Cichlomorphae</taxon>
        <taxon>Cichliformes</taxon>
        <taxon>Cichlidae</taxon>
        <taxon>New World cichlids</taxon>
        <taxon>Cichlasomatinae</taxon>
        <taxon>Heroini</taxon>
        <taxon>Amphilophus</taxon>
    </lineage>
</organism>
<dbReference type="Ensembl" id="ENSACIT00000003106.1">
    <property type="protein sequence ID" value="ENSACIP00000003003.1"/>
    <property type="gene ID" value="ENSACIG00000002080.1"/>
</dbReference>
<dbReference type="PANTHER" id="PTHR14202:SF0">
    <property type="entry name" value="RNA-BINDING PROTEIN RO60"/>
    <property type="match status" value="1"/>
</dbReference>
<accession>A0A3Q0QYD5</accession>
<name>A0A3Q0QYD5_AMPCI</name>